<keyword evidence="3" id="KW-0472">Membrane</keyword>
<accession>A0A812T7R7</accession>
<evidence type="ECO:0000259" key="5">
    <source>
        <dbReference type="SMART" id="SM00223"/>
    </source>
</evidence>
<keyword evidence="4" id="KW-0732">Signal</keyword>
<keyword evidence="3" id="KW-1133">Transmembrane helix</keyword>
<dbReference type="AlphaFoldDB" id="A0A812T7R7"/>
<keyword evidence="1" id="KW-0677">Repeat</keyword>
<gene>
    <name evidence="6" type="ORF">SNAT2548_LOCUS28567</name>
</gene>
<dbReference type="SUPFAM" id="SSF57414">
    <property type="entry name" value="Hairpin loop containing domain-like"/>
    <property type="match status" value="1"/>
</dbReference>
<keyword evidence="2" id="KW-1015">Disulfide bond</keyword>
<dbReference type="GO" id="GO:0005576">
    <property type="term" value="C:extracellular region"/>
    <property type="evidence" value="ECO:0007669"/>
    <property type="project" value="InterPro"/>
</dbReference>
<dbReference type="InterPro" id="IPR000177">
    <property type="entry name" value="Apple"/>
</dbReference>
<protein>
    <recommendedName>
        <fullName evidence="5">Apple domain-containing protein</fullName>
    </recommendedName>
</protein>
<keyword evidence="3" id="KW-0812">Transmembrane</keyword>
<sequence length="342" mass="36124">MIRGACILLAFRGVAADADIMPSCAVKGMAYSLDRADLLNVAYLSDSKQCQVSCQTMLGCTHFTWKEDSYPGGACYLYKGKLGKETTDEKAISGPKACPDDEEAGAPEKSRLLEFVEEDRGWVEPTLLPDLVTLPPDTKNIEKAAHQLLGSAADQISELAGENGETVAKFQQSANQLLGSAADQISKLAGESGEASEKFDKSTHELLGSAADEIDMLAEGKELGAAPGAAGGDGGNSAVYGVIGGIAGCLAVAGGAHYFMSGKTNKTKKIKRAATIEKAPLVEEAPEQPVPSTAAPAVTPGFQQYQGSMYPMAQPSQMMPVPQYYQVPNYQPMAYYYPYPAA</sequence>
<dbReference type="Gene3D" id="3.50.4.10">
    <property type="entry name" value="Hepatocyte Growth Factor"/>
    <property type="match status" value="1"/>
</dbReference>
<dbReference type="CDD" id="cd01100">
    <property type="entry name" value="APPLE_Factor_XI_like"/>
    <property type="match status" value="1"/>
</dbReference>
<keyword evidence="7" id="KW-1185">Reference proteome</keyword>
<organism evidence="6 7">
    <name type="scientific">Symbiodinium natans</name>
    <dbReference type="NCBI Taxonomy" id="878477"/>
    <lineage>
        <taxon>Eukaryota</taxon>
        <taxon>Sar</taxon>
        <taxon>Alveolata</taxon>
        <taxon>Dinophyceae</taxon>
        <taxon>Suessiales</taxon>
        <taxon>Symbiodiniaceae</taxon>
        <taxon>Symbiodinium</taxon>
    </lineage>
</organism>
<dbReference type="Proteomes" id="UP000604046">
    <property type="component" value="Unassembled WGS sequence"/>
</dbReference>
<evidence type="ECO:0000256" key="3">
    <source>
        <dbReference type="SAM" id="Phobius"/>
    </source>
</evidence>
<evidence type="ECO:0000313" key="7">
    <source>
        <dbReference type="Proteomes" id="UP000604046"/>
    </source>
</evidence>
<evidence type="ECO:0000313" key="6">
    <source>
        <dbReference type="EMBL" id="CAE7510171.1"/>
    </source>
</evidence>
<dbReference type="SMART" id="SM00223">
    <property type="entry name" value="APPLE"/>
    <property type="match status" value="1"/>
</dbReference>
<reference evidence="6" key="1">
    <citation type="submission" date="2021-02" db="EMBL/GenBank/DDBJ databases">
        <authorList>
            <person name="Dougan E. K."/>
            <person name="Rhodes N."/>
            <person name="Thang M."/>
            <person name="Chan C."/>
        </authorList>
    </citation>
    <scope>NUCLEOTIDE SEQUENCE</scope>
</reference>
<feature type="chain" id="PRO_5032731768" description="Apple domain-containing protein" evidence="4">
    <location>
        <begin position="17"/>
        <end position="342"/>
    </location>
</feature>
<feature type="signal peptide" evidence="4">
    <location>
        <begin position="1"/>
        <end position="16"/>
    </location>
</feature>
<dbReference type="EMBL" id="CAJNDS010002523">
    <property type="protein sequence ID" value="CAE7510171.1"/>
    <property type="molecule type" value="Genomic_DNA"/>
</dbReference>
<feature type="domain" description="Apple" evidence="5">
    <location>
        <begin position="24"/>
        <end position="98"/>
    </location>
</feature>
<evidence type="ECO:0000256" key="2">
    <source>
        <dbReference type="ARBA" id="ARBA00023157"/>
    </source>
</evidence>
<dbReference type="GO" id="GO:0006508">
    <property type="term" value="P:proteolysis"/>
    <property type="evidence" value="ECO:0007669"/>
    <property type="project" value="InterPro"/>
</dbReference>
<dbReference type="InterPro" id="IPR003609">
    <property type="entry name" value="Pan_app"/>
</dbReference>
<feature type="transmembrane region" description="Helical" evidence="3">
    <location>
        <begin position="238"/>
        <end position="260"/>
    </location>
</feature>
<evidence type="ECO:0000256" key="1">
    <source>
        <dbReference type="ARBA" id="ARBA00022737"/>
    </source>
</evidence>
<comment type="caution">
    <text evidence="6">The sequence shown here is derived from an EMBL/GenBank/DDBJ whole genome shotgun (WGS) entry which is preliminary data.</text>
</comment>
<evidence type="ECO:0000256" key="4">
    <source>
        <dbReference type="SAM" id="SignalP"/>
    </source>
</evidence>
<dbReference type="Pfam" id="PF00024">
    <property type="entry name" value="PAN_1"/>
    <property type="match status" value="1"/>
</dbReference>
<proteinExistence type="predicted"/>
<name>A0A812T7R7_9DINO</name>